<dbReference type="RefSeq" id="WP_074553010.1">
    <property type="nucleotide sequence ID" value="NZ_CP119563.1"/>
</dbReference>
<proteinExistence type="predicted"/>
<evidence type="ECO:0000313" key="1">
    <source>
        <dbReference type="EMBL" id="SDE74042.1"/>
    </source>
</evidence>
<dbReference type="Proteomes" id="UP000183812">
    <property type="component" value="Unassembled WGS sequence"/>
</dbReference>
<reference evidence="1 2" key="1">
    <citation type="submission" date="2016-10" db="EMBL/GenBank/DDBJ databases">
        <authorList>
            <person name="de Groot N.N."/>
        </authorList>
    </citation>
    <scope>NUCLEOTIDE SEQUENCE [LARGE SCALE GENOMIC DNA]</scope>
    <source>
        <strain evidence="2">DSM 938 / 37b4</strain>
    </source>
</reference>
<sequence length="217" mass="23672">MLHDAAWTLAEDIFGAARPARALYPLESAMDDLGRAARDIAFAETADVIALHRITVLRDMIEACRTEIARSQDPKVALELAAAIDGLGEELSSFEETLPLERAFRADQRDHAVARIEAAQSRLRTFIETVGMQPDLFDPALTREEAVELAMAALERSPAQIIAAARREAEARQAGAPIPMPEGSPFHFTQPEGWMAWLAARIAERVGRGMTASPSQG</sequence>
<dbReference type="OrthoDB" id="7870938at2"/>
<organism evidence="1 2">
    <name type="scientific">Rhodobacter capsulatus</name>
    <name type="common">Rhodopseudomonas capsulata</name>
    <dbReference type="NCBI Taxonomy" id="1061"/>
    <lineage>
        <taxon>Bacteria</taxon>
        <taxon>Pseudomonadati</taxon>
        <taxon>Pseudomonadota</taxon>
        <taxon>Alphaproteobacteria</taxon>
        <taxon>Rhodobacterales</taxon>
        <taxon>Rhodobacter group</taxon>
        <taxon>Rhodobacter</taxon>
    </lineage>
</organism>
<accession>A0A1G7FDS8</accession>
<dbReference type="AlphaFoldDB" id="A0A1G7FDS8"/>
<dbReference type="EMBL" id="FNAY01000003">
    <property type="protein sequence ID" value="SDE74042.1"/>
    <property type="molecule type" value="Genomic_DNA"/>
</dbReference>
<evidence type="ECO:0000313" key="2">
    <source>
        <dbReference type="Proteomes" id="UP000183812"/>
    </source>
</evidence>
<name>A0A1G7FDS8_RHOCA</name>
<protein>
    <submittedName>
        <fullName evidence="1">Uncharacterized protein</fullName>
    </submittedName>
</protein>
<gene>
    <name evidence="1" type="ORF">SAMN04244550_00951</name>
</gene>